<accession>A0AAW1WXR3</accession>
<evidence type="ECO:0000313" key="1">
    <source>
        <dbReference type="EMBL" id="KAK9928172.1"/>
    </source>
</evidence>
<evidence type="ECO:0000313" key="2">
    <source>
        <dbReference type="Proteomes" id="UP001457282"/>
    </source>
</evidence>
<proteinExistence type="predicted"/>
<dbReference type="Proteomes" id="UP001457282">
    <property type="component" value="Unassembled WGS sequence"/>
</dbReference>
<keyword evidence="2" id="KW-1185">Reference proteome</keyword>
<comment type="caution">
    <text evidence="1">The sequence shown here is derived from an EMBL/GenBank/DDBJ whole genome shotgun (WGS) entry which is preliminary data.</text>
</comment>
<name>A0AAW1WXR3_RUBAR</name>
<sequence length="87" mass="9231">MIWKSTNTDRFLGRRGFKIDRCRSLKWPESETPKSGFFAAIGLLSPCFSGVVGVDGGRGTVDYVKAVGTGQAASPEVAGGESYSRVG</sequence>
<dbReference type="EMBL" id="JBEDUW010000005">
    <property type="protein sequence ID" value="KAK9928172.1"/>
    <property type="molecule type" value="Genomic_DNA"/>
</dbReference>
<protein>
    <submittedName>
        <fullName evidence="1">Uncharacterized protein</fullName>
    </submittedName>
</protein>
<gene>
    <name evidence="1" type="ORF">M0R45_025318</name>
</gene>
<organism evidence="1 2">
    <name type="scientific">Rubus argutus</name>
    <name type="common">Southern blackberry</name>
    <dbReference type="NCBI Taxonomy" id="59490"/>
    <lineage>
        <taxon>Eukaryota</taxon>
        <taxon>Viridiplantae</taxon>
        <taxon>Streptophyta</taxon>
        <taxon>Embryophyta</taxon>
        <taxon>Tracheophyta</taxon>
        <taxon>Spermatophyta</taxon>
        <taxon>Magnoliopsida</taxon>
        <taxon>eudicotyledons</taxon>
        <taxon>Gunneridae</taxon>
        <taxon>Pentapetalae</taxon>
        <taxon>rosids</taxon>
        <taxon>fabids</taxon>
        <taxon>Rosales</taxon>
        <taxon>Rosaceae</taxon>
        <taxon>Rosoideae</taxon>
        <taxon>Rosoideae incertae sedis</taxon>
        <taxon>Rubus</taxon>
    </lineage>
</organism>
<dbReference type="AlphaFoldDB" id="A0AAW1WXR3"/>
<reference evidence="1 2" key="1">
    <citation type="journal article" date="2023" name="G3 (Bethesda)">
        <title>A chromosome-length genome assembly and annotation of blackberry (Rubus argutus, cv. 'Hillquist').</title>
        <authorList>
            <person name="Bruna T."/>
            <person name="Aryal R."/>
            <person name="Dudchenko O."/>
            <person name="Sargent D.J."/>
            <person name="Mead D."/>
            <person name="Buti M."/>
            <person name="Cavallini A."/>
            <person name="Hytonen T."/>
            <person name="Andres J."/>
            <person name="Pham M."/>
            <person name="Weisz D."/>
            <person name="Mascagni F."/>
            <person name="Usai G."/>
            <person name="Natali L."/>
            <person name="Bassil N."/>
            <person name="Fernandez G.E."/>
            <person name="Lomsadze A."/>
            <person name="Armour M."/>
            <person name="Olukolu B."/>
            <person name="Poorten T."/>
            <person name="Britton C."/>
            <person name="Davik J."/>
            <person name="Ashrafi H."/>
            <person name="Aiden E.L."/>
            <person name="Borodovsky M."/>
            <person name="Worthington M."/>
        </authorList>
    </citation>
    <scope>NUCLEOTIDE SEQUENCE [LARGE SCALE GENOMIC DNA]</scope>
    <source>
        <strain evidence="1">PI 553951</strain>
    </source>
</reference>